<dbReference type="EMBL" id="CP014229">
    <property type="protein sequence ID" value="AMD90554.1"/>
    <property type="molecule type" value="Genomic_DNA"/>
</dbReference>
<evidence type="ECO:0000256" key="6">
    <source>
        <dbReference type="ARBA" id="ARBA00022692"/>
    </source>
</evidence>
<feature type="transmembrane region" description="Helical" evidence="9">
    <location>
        <begin position="118"/>
        <end position="146"/>
    </location>
</feature>
<evidence type="ECO:0000313" key="12">
    <source>
        <dbReference type="Proteomes" id="UP000069241"/>
    </source>
</evidence>
<dbReference type="PANTHER" id="PTHR30413">
    <property type="entry name" value="INNER MEMBRANE TRANSPORT PERMEASE"/>
    <property type="match status" value="1"/>
</dbReference>
<keyword evidence="12" id="KW-1185">Reference proteome</keyword>
<comment type="similarity">
    <text evidence="2 9">Belongs to the ABC-2 integral membrane protein family.</text>
</comment>
<evidence type="ECO:0000256" key="1">
    <source>
        <dbReference type="ARBA" id="ARBA00004429"/>
    </source>
</evidence>
<dbReference type="PROSITE" id="PS51012">
    <property type="entry name" value="ABC_TM2"/>
    <property type="match status" value="1"/>
</dbReference>
<feature type="transmembrane region" description="Helical" evidence="9">
    <location>
        <begin position="43"/>
        <end position="64"/>
    </location>
</feature>
<evidence type="ECO:0000259" key="10">
    <source>
        <dbReference type="PROSITE" id="PS51012"/>
    </source>
</evidence>
<dbReference type="STRING" id="44742.AXF13_10730"/>
<keyword evidence="3 9" id="KW-0813">Transport</keyword>
<dbReference type="Pfam" id="PF01061">
    <property type="entry name" value="ABC2_membrane"/>
    <property type="match status" value="1"/>
</dbReference>
<dbReference type="PRINTS" id="PR00164">
    <property type="entry name" value="ABC2TRNSPORT"/>
</dbReference>
<feature type="transmembrane region" description="Helical" evidence="9">
    <location>
        <begin position="187"/>
        <end position="208"/>
    </location>
</feature>
<keyword evidence="4 9" id="KW-1003">Cell membrane</keyword>
<keyword evidence="5" id="KW-0997">Cell inner membrane</keyword>
<dbReference type="InterPro" id="IPR000412">
    <property type="entry name" value="ABC_2_transport"/>
</dbReference>
<feature type="domain" description="ABC transmembrane type-2" evidence="10">
    <location>
        <begin position="44"/>
        <end position="265"/>
    </location>
</feature>
<accession>A0A0X8JKN9</accession>
<keyword evidence="6 9" id="KW-0812">Transmembrane</keyword>
<feature type="transmembrane region" description="Helical" evidence="9">
    <location>
        <begin position="152"/>
        <end position="175"/>
    </location>
</feature>
<evidence type="ECO:0000256" key="7">
    <source>
        <dbReference type="ARBA" id="ARBA00022989"/>
    </source>
</evidence>
<evidence type="ECO:0000256" key="5">
    <source>
        <dbReference type="ARBA" id="ARBA00022519"/>
    </source>
</evidence>
<dbReference type="Proteomes" id="UP000069241">
    <property type="component" value="Chromosome"/>
</dbReference>
<dbReference type="InterPro" id="IPR047817">
    <property type="entry name" value="ABC2_TM_bact-type"/>
</dbReference>
<dbReference type="PANTHER" id="PTHR30413:SF8">
    <property type="entry name" value="TRANSPORT PERMEASE PROTEIN"/>
    <property type="match status" value="1"/>
</dbReference>
<dbReference type="AlphaFoldDB" id="A0A0X8JKN9"/>
<name>A0A0X8JKN9_9BACT</name>
<dbReference type="GO" id="GO:0140359">
    <property type="term" value="F:ABC-type transporter activity"/>
    <property type="evidence" value="ECO:0007669"/>
    <property type="project" value="InterPro"/>
</dbReference>
<sequence length="273" mass="30739">MSQELIIEAGRTERQYWKDLWRYRELFLILTWRDVAVQYKQTVVGILWAVLRPLLTMAAFTFVFGKVAKLPSEGVAPYPLMVFVAMLPWQFFATAIAASANSLITNSNLVSKVYFPRIIVPTATIGVAVVDFAISFVLLGGMMVWYQYLPPMQVLAVIPLTLLAAVVALGPGLILCSLNVTYRDFRIIVPFITQFGLYISPVGFSSSIVPEKWKLLYECNPMVGVIDSFRWAVLGTIEFPERAFCISLLCACLLMLLGIKVFRRTERTFADVI</sequence>
<keyword evidence="8 9" id="KW-0472">Membrane</keyword>
<proteinExistence type="inferred from homology"/>
<dbReference type="InterPro" id="IPR013525">
    <property type="entry name" value="ABC2_TM"/>
</dbReference>
<evidence type="ECO:0000256" key="9">
    <source>
        <dbReference type="RuleBase" id="RU361157"/>
    </source>
</evidence>
<dbReference type="RefSeq" id="WP_062253191.1">
    <property type="nucleotide sequence ID" value="NZ_CP014229.1"/>
</dbReference>
<dbReference type="GO" id="GO:0015920">
    <property type="term" value="P:lipopolysaccharide transport"/>
    <property type="evidence" value="ECO:0007669"/>
    <property type="project" value="TreeGrafter"/>
</dbReference>
<evidence type="ECO:0000256" key="4">
    <source>
        <dbReference type="ARBA" id="ARBA00022475"/>
    </source>
</evidence>
<gene>
    <name evidence="11" type="ORF">AXF13_10730</name>
</gene>
<evidence type="ECO:0000256" key="8">
    <source>
        <dbReference type="ARBA" id="ARBA00023136"/>
    </source>
</evidence>
<protein>
    <recommendedName>
        <fullName evidence="9">Transport permease protein</fullName>
    </recommendedName>
</protein>
<feature type="transmembrane region" description="Helical" evidence="9">
    <location>
        <begin position="239"/>
        <end position="259"/>
    </location>
</feature>
<reference evidence="12" key="1">
    <citation type="submission" date="2016-02" db="EMBL/GenBank/DDBJ databases">
        <authorList>
            <person name="Holder M.E."/>
            <person name="Ajami N.J."/>
            <person name="Petrosino J.F."/>
        </authorList>
    </citation>
    <scope>NUCLEOTIDE SEQUENCE [LARGE SCALE GENOMIC DNA]</scope>
    <source>
        <strain evidence="12">CCUG 45958</strain>
    </source>
</reference>
<evidence type="ECO:0000313" key="11">
    <source>
        <dbReference type="EMBL" id="AMD90554.1"/>
    </source>
</evidence>
<feature type="transmembrane region" description="Helical" evidence="9">
    <location>
        <begin position="76"/>
        <end position="98"/>
    </location>
</feature>
<keyword evidence="7 9" id="KW-1133">Transmembrane helix</keyword>
<comment type="subcellular location">
    <subcellularLocation>
        <location evidence="1">Cell inner membrane</location>
        <topology evidence="1">Multi-pass membrane protein</topology>
    </subcellularLocation>
    <subcellularLocation>
        <location evidence="9">Cell membrane</location>
        <topology evidence="9">Multi-pass membrane protein</topology>
    </subcellularLocation>
</comment>
<organism evidence="11 12">
    <name type="scientific">Desulfovibrio fairfieldensis</name>
    <dbReference type="NCBI Taxonomy" id="44742"/>
    <lineage>
        <taxon>Bacteria</taxon>
        <taxon>Pseudomonadati</taxon>
        <taxon>Thermodesulfobacteriota</taxon>
        <taxon>Desulfovibrionia</taxon>
        <taxon>Desulfovibrionales</taxon>
        <taxon>Desulfovibrionaceae</taxon>
        <taxon>Desulfovibrio</taxon>
    </lineage>
</organism>
<evidence type="ECO:0000256" key="2">
    <source>
        <dbReference type="ARBA" id="ARBA00007783"/>
    </source>
</evidence>
<evidence type="ECO:0000256" key="3">
    <source>
        <dbReference type="ARBA" id="ARBA00022448"/>
    </source>
</evidence>
<dbReference type="GO" id="GO:0043190">
    <property type="term" value="C:ATP-binding cassette (ABC) transporter complex"/>
    <property type="evidence" value="ECO:0007669"/>
    <property type="project" value="InterPro"/>
</dbReference>
<dbReference type="KEGG" id="dfi:AXF13_10730"/>